<feature type="compositionally biased region" description="Acidic residues" evidence="1">
    <location>
        <begin position="212"/>
        <end position="221"/>
    </location>
</feature>
<keyword evidence="3" id="KW-1185">Reference proteome</keyword>
<feature type="compositionally biased region" description="Basic and acidic residues" evidence="1">
    <location>
        <begin position="174"/>
        <end position="184"/>
    </location>
</feature>
<dbReference type="AlphaFoldDB" id="A0A4Q2D507"/>
<evidence type="ECO:0000313" key="2">
    <source>
        <dbReference type="EMBL" id="RXW14460.1"/>
    </source>
</evidence>
<dbReference type="OrthoDB" id="3067928at2759"/>
<gene>
    <name evidence="2" type="ORF">EST38_g11398</name>
</gene>
<dbReference type="EMBL" id="SDEE01000699">
    <property type="protein sequence ID" value="RXW14460.1"/>
    <property type="molecule type" value="Genomic_DNA"/>
</dbReference>
<sequence>MKELKSPIIKKLSIAQPYEVSKPTPKKVSVQAPSILERRFPLRTGAMRSPASLAPSLKIEKQAVDRPEGIVLKTRRSDSATDNDSTVRTTSRKLRNGSKYQLFTSQGTAAISSPEHITTHKGNLGDLFVHKHTEGLQMWFMGIRGWRKIVGKGDHPSEAGYVIHITKDIPSPAEDAKAAKDLGRRPSSRWKGAPTRTHGRSDSFHDLREDRSGEDDGEDDPFFPFSNAKSGSDEKPSRPLGEFSLINTLNWDSDHYTTIQNALHEVSKRYFDTTLPLHEQNAYAKKCYIREALNLYPFLADYPSAWPAEEFAAMYLKNTSYVYRQKRRKRLSDIRRIKKPSQVVV</sequence>
<dbReference type="STRING" id="2316362.A0A4Q2D507"/>
<protein>
    <submittedName>
        <fullName evidence="2">Uncharacterized protein</fullName>
    </submittedName>
</protein>
<comment type="caution">
    <text evidence="2">The sequence shown here is derived from an EMBL/GenBank/DDBJ whole genome shotgun (WGS) entry which is preliminary data.</text>
</comment>
<evidence type="ECO:0000313" key="3">
    <source>
        <dbReference type="Proteomes" id="UP000290288"/>
    </source>
</evidence>
<organism evidence="2 3">
    <name type="scientific">Candolleomyces aberdarensis</name>
    <dbReference type="NCBI Taxonomy" id="2316362"/>
    <lineage>
        <taxon>Eukaryota</taxon>
        <taxon>Fungi</taxon>
        <taxon>Dikarya</taxon>
        <taxon>Basidiomycota</taxon>
        <taxon>Agaricomycotina</taxon>
        <taxon>Agaricomycetes</taxon>
        <taxon>Agaricomycetidae</taxon>
        <taxon>Agaricales</taxon>
        <taxon>Agaricineae</taxon>
        <taxon>Psathyrellaceae</taxon>
        <taxon>Candolleomyces</taxon>
    </lineage>
</organism>
<proteinExistence type="predicted"/>
<accession>A0A4Q2D507</accession>
<name>A0A4Q2D507_9AGAR</name>
<evidence type="ECO:0000256" key="1">
    <source>
        <dbReference type="SAM" id="MobiDB-lite"/>
    </source>
</evidence>
<reference evidence="2 3" key="1">
    <citation type="submission" date="2019-01" db="EMBL/GenBank/DDBJ databases">
        <title>Draft genome sequence of Psathyrella aberdarensis IHI B618.</title>
        <authorList>
            <person name="Buettner E."/>
            <person name="Kellner H."/>
        </authorList>
    </citation>
    <scope>NUCLEOTIDE SEQUENCE [LARGE SCALE GENOMIC DNA]</scope>
    <source>
        <strain evidence="2 3">IHI B618</strain>
    </source>
</reference>
<feature type="region of interest" description="Disordered" evidence="1">
    <location>
        <begin position="172"/>
        <end position="239"/>
    </location>
</feature>
<feature type="compositionally biased region" description="Basic and acidic residues" evidence="1">
    <location>
        <begin position="199"/>
        <end position="211"/>
    </location>
</feature>
<dbReference type="Proteomes" id="UP000290288">
    <property type="component" value="Unassembled WGS sequence"/>
</dbReference>